<feature type="site" description="Part of a proton relay during catalysis" evidence="6">
    <location>
        <position position="45"/>
    </location>
</feature>
<accession>A0A8D5JQW2</accession>
<proteinExistence type="inferred from homology"/>
<dbReference type="AlphaFoldDB" id="A0A8D5JQW2"/>
<dbReference type="InterPro" id="IPR020625">
    <property type="entry name" value="Schiff_base-form_aldolases_AS"/>
</dbReference>
<sequence length="293" mass="31390">MKKFHGALVALVTPFIDGKLDEQGLKDLIEFQIKNGTHGIVPVGTTGESATLSFDEHKMVVDITVKTVNGRVPVVAGTGANSTLEAIELTESARESGADAVLSVVPYYNKPNQEGIYLHFKEIAEQVDIPMFLYNVPGRTVVNMLPETVARLAELDNVIGIKEASGSLEQVTDVLRSCPDDFIVLSGDDFTAMPSICVGTKGVISVVSNVYPQAMAALMETALEGDLVKANELNRRLFPLMKLMFAAPSPAPAKKGAELLGKIKDGTPRLPMAPIDDATLARLQATMKDLGLL</sequence>
<dbReference type="Proteomes" id="UP000826725">
    <property type="component" value="Chromosome"/>
</dbReference>
<dbReference type="RefSeq" id="WP_228855191.1">
    <property type="nucleotide sequence ID" value="NZ_AP024086.1"/>
</dbReference>
<keyword evidence="5 6" id="KW-0704">Schiff base</keyword>
<protein>
    <recommendedName>
        <fullName evidence="6 7">4-hydroxy-tetrahydrodipicolinate synthase</fullName>
        <shortName evidence="6">HTPA synthase</shortName>
        <ecNumber evidence="6 7">4.3.3.7</ecNumber>
    </recommendedName>
</protein>
<dbReference type="CDD" id="cd00950">
    <property type="entry name" value="DHDPS"/>
    <property type="match status" value="1"/>
</dbReference>
<keyword evidence="2 6" id="KW-0963">Cytoplasm</keyword>
<evidence type="ECO:0000256" key="7">
    <source>
        <dbReference type="NCBIfam" id="TIGR00674"/>
    </source>
</evidence>
<keyword evidence="4 6" id="KW-0456">Lyase</keyword>
<feature type="site" description="Part of a proton relay during catalysis" evidence="6">
    <location>
        <position position="108"/>
    </location>
</feature>
<keyword evidence="6" id="KW-0457">Lysine biosynthesis</keyword>
<feature type="binding site" evidence="6">
    <location>
        <position position="204"/>
    </location>
    <ligand>
        <name>pyruvate</name>
        <dbReference type="ChEBI" id="CHEBI:15361"/>
    </ligand>
</feature>
<dbReference type="PANTHER" id="PTHR12128:SF66">
    <property type="entry name" value="4-HYDROXY-2-OXOGLUTARATE ALDOLASE, MITOCHONDRIAL"/>
    <property type="match status" value="1"/>
</dbReference>
<feature type="active site" description="Schiff-base intermediate with substrate" evidence="6">
    <location>
        <position position="162"/>
    </location>
</feature>
<dbReference type="InterPro" id="IPR005263">
    <property type="entry name" value="DapA"/>
</dbReference>
<name>A0A8D5JQW2_9BACT</name>
<keyword evidence="3 6" id="KW-0028">Amino-acid biosynthesis</keyword>
<evidence type="ECO:0000256" key="3">
    <source>
        <dbReference type="ARBA" id="ARBA00022605"/>
    </source>
</evidence>
<dbReference type="EMBL" id="AP024086">
    <property type="protein sequence ID" value="BCL62885.1"/>
    <property type="molecule type" value="Genomic_DNA"/>
</dbReference>
<evidence type="ECO:0000313" key="10">
    <source>
        <dbReference type="Proteomes" id="UP000826725"/>
    </source>
</evidence>
<comment type="catalytic activity">
    <reaction evidence="6">
        <text>L-aspartate 4-semialdehyde + pyruvate = (2S,4S)-4-hydroxy-2,3,4,5-tetrahydrodipicolinate + H2O + H(+)</text>
        <dbReference type="Rhea" id="RHEA:34171"/>
        <dbReference type="ChEBI" id="CHEBI:15361"/>
        <dbReference type="ChEBI" id="CHEBI:15377"/>
        <dbReference type="ChEBI" id="CHEBI:15378"/>
        <dbReference type="ChEBI" id="CHEBI:67139"/>
        <dbReference type="ChEBI" id="CHEBI:537519"/>
        <dbReference type="EC" id="4.3.3.7"/>
    </reaction>
</comment>
<gene>
    <name evidence="6 9" type="primary">dapA</name>
    <name evidence="9" type="ORF">DGMP_35780</name>
</gene>
<dbReference type="Pfam" id="PF00701">
    <property type="entry name" value="DHDPS"/>
    <property type="match status" value="1"/>
</dbReference>
<dbReference type="SMART" id="SM01130">
    <property type="entry name" value="DHDPS"/>
    <property type="match status" value="1"/>
</dbReference>
<dbReference type="GO" id="GO:0019877">
    <property type="term" value="P:diaminopimelate biosynthetic process"/>
    <property type="evidence" value="ECO:0007669"/>
    <property type="project" value="UniProtKB-UniRule"/>
</dbReference>
<comment type="caution">
    <text evidence="6">Was originally thought to be a dihydrodipicolinate synthase (DHDPS), catalyzing the condensation of (S)-aspartate-beta-semialdehyde [(S)-ASA] and pyruvate to dihydrodipicolinate (DHDP). However, it was shown in E.coli that the product of the enzymatic reaction is not dihydrodipicolinate but in fact (4S)-4-hydroxy-2,3,4,5-tetrahydro-(2S)-dipicolinic acid (HTPA), and that the consecutive dehydration reaction leading to DHDP is not spontaneous but catalyzed by DapB.</text>
</comment>
<keyword evidence="10" id="KW-1185">Reference proteome</keyword>
<comment type="function">
    <text evidence="6">Catalyzes the condensation of (S)-aspartate-beta-semialdehyde [(S)-ASA] and pyruvate to 4-hydroxy-tetrahydrodipicolinate (HTPA).</text>
</comment>
<dbReference type="KEGG" id="dbk:DGMP_35780"/>
<evidence type="ECO:0000256" key="2">
    <source>
        <dbReference type="ARBA" id="ARBA00022490"/>
    </source>
</evidence>
<dbReference type="GO" id="GO:0009089">
    <property type="term" value="P:lysine biosynthetic process via diaminopimelate"/>
    <property type="evidence" value="ECO:0007669"/>
    <property type="project" value="UniProtKB-UniRule"/>
</dbReference>
<evidence type="ECO:0000256" key="5">
    <source>
        <dbReference type="ARBA" id="ARBA00023270"/>
    </source>
</evidence>
<dbReference type="EC" id="4.3.3.7" evidence="6 7"/>
<keyword evidence="6" id="KW-0220">Diaminopimelate biosynthesis</keyword>
<comment type="pathway">
    <text evidence="6">Amino-acid biosynthesis; L-lysine biosynthesis via DAP pathway; (S)-tetrahydrodipicolinate from L-aspartate: step 3/4.</text>
</comment>
<dbReference type="GO" id="GO:0005829">
    <property type="term" value="C:cytosol"/>
    <property type="evidence" value="ECO:0007669"/>
    <property type="project" value="TreeGrafter"/>
</dbReference>
<organism evidence="9 10">
    <name type="scientific">Desulfomarina profundi</name>
    <dbReference type="NCBI Taxonomy" id="2772557"/>
    <lineage>
        <taxon>Bacteria</taxon>
        <taxon>Pseudomonadati</taxon>
        <taxon>Thermodesulfobacteriota</taxon>
        <taxon>Desulfobulbia</taxon>
        <taxon>Desulfobulbales</taxon>
        <taxon>Desulfobulbaceae</taxon>
        <taxon>Desulfomarina</taxon>
    </lineage>
</organism>
<evidence type="ECO:0000256" key="1">
    <source>
        <dbReference type="ARBA" id="ARBA00007592"/>
    </source>
</evidence>
<evidence type="ECO:0000313" key="9">
    <source>
        <dbReference type="EMBL" id="BCL62885.1"/>
    </source>
</evidence>
<dbReference type="HAMAP" id="MF_00418">
    <property type="entry name" value="DapA"/>
    <property type="match status" value="1"/>
</dbReference>
<dbReference type="PIRSF" id="PIRSF001365">
    <property type="entry name" value="DHDPS"/>
    <property type="match status" value="1"/>
</dbReference>
<dbReference type="PROSITE" id="PS00666">
    <property type="entry name" value="DHDPS_2"/>
    <property type="match status" value="1"/>
</dbReference>
<evidence type="ECO:0000256" key="8">
    <source>
        <dbReference type="PIRNR" id="PIRNR001365"/>
    </source>
</evidence>
<dbReference type="InterPro" id="IPR002220">
    <property type="entry name" value="DapA-like"/>
</dbReference>
<comment type="subunit">
    <text evidence="6">Homotetramer; dimer of dimers.</text>
</comment>
<evidence type="ECO:0000256" key="6">
    <source>
        <dbReference type="HAMAP-Rule" id="MF_00418"/>
    </source>
</evidence>
<dbReference type="PROSITE" id="PS00665">
    <property type="entry name" value="DHDPS_1"/>
    <property type="match status" value="1"/>
</dbReference>
<evidence type="ECO:0000256" key="4">
    <source>
        <dbReference type="ARBA" id="ARBA00023239"/>
    </source>
</evidence>
<dbReference type="PANTHER" id="PTHR12128">
    <property type="entry name" value="DIHYDRODIPICOLINATE SYNTHASE"/>
    <property type="match status" value="1"/>
</dbReference>
<dbReference type="InterPro" id="IPR020624">
    <property type="entry name" value="Schiff_base-form_aldolases_CS"/>
</dbReference>
<feature type="binding site" evidence="6">
    <location>
        <position position="46"/>
    </location>
    <ligand>
        <name>pyruvate</name>
        <dbReference type="ChEBI" id="CHEBI:15361"/>
    </ligand>
</feature>
<dbReference type="UniPathway" id="UPA00034">
    <property type="reaction ID" value="UER00017"/>
</dbReference>
<reference evidence="9" key="1">
    <citation type="submission" date="2020-09" db="EMBL/GenBank/DDBJ databases">
        <title>Desulfogranum mesoprofundum gen. nov., sp. nov., a novel mesophilic, sulfate-reducing chemolithoautotroph isolated from a deep-sea hydrothermal vent chimney in the Suiyo Seamount.</title>
        <authorList>
            <person name="Hashimoto Y."/>
            <person name="Nakagawa S."/>
        </authorList>
    </citation>
    <scope>NUCLEOTIDE SEQUENCE</scope>
    <source>
        <strain evidence="9">KT2</strain>
    </source>
</reference>
<comment type="similarity">
    <text evidence="1 6 8">Belongs to the DapA family.</text>
</comment>
<feature type="active site" description="Proton donor/acceptor" evidence="6">
    <location>
        <position position="134"/>
    </location>
</feature>
<dbReference type="NCBIfam" id="TIGR00674">
    <property type="entry name" value="dapA"/>
    <property type="match status" value="1"/>
</dbReference>
<dbReference type="GO" id="GO:0008840">
    <property type="term" value="F:4-hydroxy-tetrahydrodipicolinate synthase activity"/>
    <property type="evidence" value="ECO:0007669"/>
    <property type="project" value="UniProtKB-UniRule"/>
</dbReference>
<comment type="subcellular location">
    <subcellularLocation>
        <location evidence="6">Cytoplasm</location>
    </subcellularLocation>
</comment>